<proteinExistence type="predicted"/>
<accession>A0A0A8X8Y7</accession>
<name>A0A0A8X8Y7_MESS1</name>
<dbReference type="AlphaFoldDB" id="A0A0A8X8Y7"/>
<reference evidence="2 3" key="1">
    <citation type="submission" date="2013-06" db="EMBL/GenBank/DDBJ databases">
        <title>Whole genome shotgun sequence of Bacillus selenatarsenatis SF-1.</title>
        <authorList>
            <person name="Kuroda M."/>
            <person name="Sei K."/>
            <person name="Yamashita M."/>
            <person name="Ike M."/>
        </authorList>
    </citation>
    <scope>NUCLEOTIDE SEQUENCE [LARGE SCALE GENOMIC DNA]</scope>
    <source>
        <strain evidence="2 3">SF-1</strain>
    </source>
</reference>
<dbReference type="OrthoDB" id="9814553at2"/>
<keyword evidence="3" id="KW-1185">Reference proteome</keyword>
<dbReference type="SUPFAM" id="SSF47413">
    <property type="entry name" value="lambda repressor-like DNA-binding domains"/>
    <property type="match status" value="1"/>
</dbReference>
<gene>
    <name evidence="2" type="ORF">SAMD00020551_3639</name>
</gene>
<dbReference type="STRING" id="1321606.SAMD00020551_3639"/>
<comment type="caution">
    <text evidence="2">The sequence shown here is derived from an EMBL/GenBank/DDBJ whole genome shotgun (WGS) entry which is preliminary data.</text>
</comment>
<protein>
    <recommendedName>
        <fullName evidence="1">HTH cro/C1-type domain-containing protein</fullName>
    </recommendedName>
</protein>
<dbReference type="RefSeq" id="WP_041967129.1">
    <property type="nucleotide sequence ID" value="NZ_BASE01000083.1"/>
</dbReference>
<dbReference type="EMBL" id="BASE01000083">
    <property type="protein sequence ID" value="GAM15482.1"/>
    <property type="molecule type" value="Genomic_DNA"/>
</dbReference>
<feature type="domain" description="HTH cro/C1-type" evidence="1">
    <location>
        <begin position="13"/>
        <end position="67"/>
    </location>
</feature>
<evidence type="ECO:0000313" key="2">
    <source>
        <dbReference type="EMBL" id="GAM15482.1"/>
    </source>
</evidence>
<dbReference type="SMART" id="SM00530">
    <property type="entry name" value="HTH_XRE"/>
    <property type="match status" value="1"/>
</dbReference>
<organism evidence="2 3">
    <name type="scientific">Mesobacillus selenatarsenatis (strain DSM 18680 / JCM 14380 / FERM P-15431 / SF-1)</name>
    <dbReference type="NCBI Taxonomy" id="1321606"/>
    <lineage>
        <taxon>Bacteria</taxon>
        <taxon>Bacillati</taxon>
        <taxon>Bacillota</taxon>
        <taxon>Bacilli</taxon>
        <taxon>Bacillales</taxon>
        <taxon>Bacillaceae</taxon>
        <taxon>Mesobacillus</taxon>
    </lineage>
</organism>
<evidence type="ECO:0000259" key="1">
    <source>
        <dbReference type="PROSITE" id="PS50943"/>
    </source>
</evidence>
<dbReference type="GO" id="GO:0003677">
    <property type="term" value="F:DNA binding"/>
    <property type="evidence" value="ECO:0007669"/>
    <property type="project" value="InterPro"/>
</dbReference>
<dbReference type="Pfam" id="PF01381">
    <property type="entry name" value="HTH_3"/>
    <property type="match status" value="1"/>
</dbReference>
<dbReference type="Gene3D" id="1.10.260.40">
    <property type="entry name" value="lambda repressor-like DNA-binding domains"/>
    <property type="match status" value="1"/>
</dbReference>
<sequence length="82" mass="9436">MLKDPCKDYGFMIQLIREGKGMSQDELAMRTRTTRKFIQDTESGKVFPSDGFIAALASALDVSFIELKERIWCDEPEKCVIW</sequence>
<dbReference type="InterPro" id="IPR010982">
    <property type="entry name" value="Lambda_DNA-bd_dom_sf"/>
</dbReference>
<dbReference type="PROSITE" id="PS50943">
    <property type="entry name" value="HTH_CROC1"/>
    <property type="match status" value="1"/>
</dbReference>
<dbReference type="CDD" id="cd00093">
    <property type="entry name" value="HTH_XRE"/>
    <property type="match status" value="1"/>
</dbReference>
<dbReference type="Proteomes" id="UP000031014">
    <property type="component" value="Unassembled WGS sequence"/>
</dbReference>
<evidence type="ECO:0000313" key="3">
    <source>
        <dbReference type="Proteomes" id="UP000031014"/>
    </source>
</evidence>
<dbReference type="InterPro" id="IPR001387">
    <property type="entry name" value="Cro/C1-type_HTH"/>
</dbReference>